<dbReference type="EMBL" id="CP051682">
    <property type="protein sequence ID" value="QJD96196.1"/>
    <property type="molecule type" value="Genomic_DNA"/>
</dbReference>
<dbReference type="RefSeq" id="WP_169607351.1">
    <property type="nucleotide sequence ID" value="NZ_CP051682.1"/>
</dbReference>
<dbReference type="InterPro" id="IPR029063">
    <property type="entry name" value="SAM-dependent_MTases_sf"/>
</dbReference>
<keyword evidence="3" id="KW-1185">Reference proteome</keyword>
<dbReference type="Gene3D" id="3.40.50.150">
    <property type="entry name" value="Vaccinia Virus protein VP39"/>
    <property type="match status" value="1"/>
</dbReference>
<gene>
    <name evidence="2" type="ORF">HH214_10125</name>
</gene>
<reference evidence="2 3" key="1">
    <citation type="submission" date="2020-04" db="EMBL/GenBank/DDBJ databases">
        <title>Genome sequencing of novel species.</title>
        <authorList>
            <person name="Heo J."/>
            <person name="Kim S.-J."/>
            <person name="Kim J.-S."/>
            <person name="Hong S.-B."/>
            <person name="Kwon S.-W."/>
        </authorList>
    </citation>
    <scope>NUCLEOTIDE SEQUENCE [LARGE SCALE GENOMIC DNA]</scope>
    <source>
        <strain evidence="2 3">F39-2</strain>
    </source>
</reference>
<name>A0A7L5E749_9SPHI</name>
<organism evidence="2 3">
    <name type="scientific">Mucilaginibacter robiniae</name>
    <dbReference type="NCBI Taxonomy" id="2728022"/>
    <lineage>
        <taxon>Bacteria</taxon>
        <taxon>Pseudomonadati</taxon>
        <taxon>Bacteroidota</taxon>
        <taxon>Sphingobacteriia</taxon>
        <taxon>Sphingobacteriales</taxon>
        <taxon>Sphingobacteriaceae</taxon>
        <taxon>Mucilaginibacter</taxon>
    </lineage>
</organism>
<dbReference type="GO" id="GO:0032259">
    <property type="term" value="P:methylation"/>
    <property type="evidence" value="ECO:0007669"/>
    <property type="project" value="UniProtKB-KW"/>
</dbReference>
<proteinExistence type="predicted"/>
<sequence length="200" mass="22858">MKAILDTVSVLRYHKRQIQLHGARHVKALGWRNAYSQLIRFQAMFSMIDLGSGSVLDAGCGHGDLRKYLYDLYPQNTYYGIEQIPELLDVAVERYASYPDTHFYLGDFTTADSPVCDYVLASGSLSYQNSDPDFIFKVIKKLYACCRQGLGFNLLSRVAQQGCLVAYDMKEIMDYCLKLSEKVLVKTDYSEEDFTMFVLK</sequence>
<dbReference type="InterPro" id="IPR041698">
    <property type="entry name" value="Methyltransf_25"/>
</dbReference>
<dbReference type="KEGG" id="mrob:HH214_10125"/>
<dbReference type="SUPFAM" id="SSF53335">
    <property type="entry name" value="S-adenosyl-L-methionine-dependent methyltransferases"/>
    <property type="match status" value="1"/>
</dbReference>
<evidence type="ECO:0000313" key="3">
    <source>
        <dbReference type="Proteomes" id="UP000503278"/>
    </source>
</evidence>
<keyword evidence="2" id="KW-0489">Methyltransferase</keyword>
<dbReference type="AlphaFoldDB" id="A0A7L5E749"/>
<dbReference type="GO" id="GO:0008168">
    <property type="term" value="F:methyltransferase activity"/>
    <property type="evidence" value="ECO:0007669"/>
    <property type="project" value="UniProtKB-KW"/>
</dbReference>
<protein>
    <submittedName>
        <fullName evidence="2">Class I SAM-dependent methyltransferase</fullName>
    </submittedName>
</protein>
<dbReference type="CDD" id="cd02440">
    <property type="entry name" value="AdoMet_MTases"/>
    <property type="match status" value="1"/>
</dbReference>
<evidence type="ECO:0000259" key="1">
    <source>
        <dbReference type="Pfam" id="PF13649"/>
    </source>
</evidence>
<dbReference type="Proteomes" id="UP000503278">
    <property type="component" value="Chromosome"/>
</dbReference>
<keyword evidence="2" id="KW-0808">Transferase</keyword>
<dbReference type="Pfam" id="PF13649">
    <property type="entry name" value="Methyltransf_25"/>
    <property type="match status" value="1"/>
</dbReference>
<feature type="domain" description="Methyltransferase" evidence="1">
    <location>
        <begin position="55"/>
        <end position="148"/>
    </location>
</feature>
<accession>A0A7L5E749</accession>
<evidence type="ECO:0000313" key="2">
    <source>
        <dbReference type="EMBL" id="QJD96196.1"/>
    </source>
</evidence>